<dbReference type="PANTHER" id="PTHR24418">
    <property type="entry name" value="TYROSINE-PROTEIN KINASE"/>
    <property type="match status" value="1"/>
</dbReference>
<keyword evidence="2 3" id="KW-0067">ATP-binding</keyword>
<dbReference type="AlphaFoldDB" id="A0A818C2S9"/>
<protein>
    <recommendedName>
        <fullName evidence="5">Protein kinase domain-containing protein</fullName>
    </recommendedName>
</protein>
<feature type="compositionally biased region" description="Low complexity" evidence="4">
    <location>
        <begin position="723"/>
        <end position="732"/>
    </location>
</feature>
<dbReference type="PROSITE" id="PS00107">
    <property type="entry name" value="PROTEIN_KINASE_ATP"/>
    <property type="match status" value="1"/>
</dbReference>
<dbReference type="OrthoDB" id="4062651at2759"/>
<evidence type="ECO:0000313" key="6">
    <source>
        <dbReference type="EMBL" id="CAF3422434.1"/>
    </source>
</evidence>
<name>A0A818C2S9_9BILA</name>
<dbReference type="InterPro" id="IPR011009">
    <property type="entry name" value="Kinase-like_dom_sf"/>
</dbReference>
<feature type="binding site" evidence="3">
    <location>
        <position position="160"/>
    </location>
    <ligand>
        <name>ATP</name>
        <dbReference type="ChEBI" id="CHEBI:30616"/>
    </ligand>
</feature>
<dbReference type="InterPro" id="IPR050198">
    <property type="entry name" value="Non-receptor_tyrosine_kinases"/>
</dbReference>
<dbReference type="PRINTS" id="PR00109">
    <property type="entry name" value="TYRKINASE"/>
</dbReference>
<dbReference type="GO" id="GO:0005524">
    <property type="term" value="F:ATP binding"/>
    <property type="evidence" value="ECO:0007669"/>
    <property type="project" value="UniProtKB-UniRule"/>
</dbReference>
<evidence type="ECO:0000256" key="3">
    <source>
        <dbReference type="PROSITE-ProRule" id="PRU10141"/>
    </source>
</evidence>
<dbReference type="GO" id="GO:0004672">
    <property type="term" value="F:protein kinase activity"/>
    <property type="evidence" value="ECO:0007669"/>
    <property type="project" value="InterPro"/>
</dbReference>
<dbReference type="Proteomes" id="UP000663825">
    <property type="component" value="Unassembled WGS sequence"/>
</dbReference>
<dbReference type="Gene3D" id="1.10.510.10">
    <property type="entry name" value="Transferase(Phosphotransferase) domain 1"/>
    <property type="match status" value="1"/>
</dbReference>
<evidence type="ECO:0000313" key="7">
    <source>
        <dbReference type="Proteomes" id="UP000663825"/>
    </source>
</evidence>
<feature type="compositionally biased region" description="Polar residues" evidence="4">
    <location>
        <begin position="734"/>
        <end position="744"/>
    </location>
</feature>
<comment type="caution">
    <text evidence="6">The sequence shown here is derived from an EMBL/GenBank/DDBJ whole genome shotgun (WGS) entry which is preliminary data.</text>
</comment>
<organism evidence="6 7">
    <name type="scientific">Rotaria socialis</name>
    <dbReference type="NCBI Taxonomy" id="392032"/>
    <lineage>
        <taxon>Eukaryota</taxon>
        <taxon>Metazoa</taxon>
        <taxon>Spiralia</taxon>
        <taxon>Gnathifera</taxon>
        <taxon>Rotifera</taxon>
        <taxon>Eurotatoria</taxon>
        <taxon>Bdelloidea</taxon>
        <taxon>Philodinida</taxon>
        <taxon>Philodinidae</taxon>
        <taxon>Rotaria</taxon>
    </lineage>
</organism>
<dbReference type="EMBL" id="CAJNXB010005389">
    <property type="protein sequence ID" value="CAF3422434.1"/>
    <property type="molecule type" value="Genomic_DNA"/>
</dbReference>
<dbReference type="Pfam" id="PF07714">
    <property type="entry name" value="PK_Tyr_Ser-Thr"/>
    <property type="match status" value="1"/>
</dbReference>
<evidence type="ECO:0000256" key="1">
    <source>
        <dbReference type="ARBA" id="ARBA00022741"/>
    </source>
</evidence>
<accession>A0A818C2S9</accession>
<dbReference type="InterPro" id="IPR000719">
    <property type="entry name" value="Prot_kinase_dom"/>
</dbReference>
<dbReference type="InterPro" id="IPR001245">
    <property type="entry name" value="Ser-Thr/Tyr_kinase_cat_dom"/>
</dbReference>
<evidence type="ECO:0000256" key="2">
    <source>
        <dbReference type="ARBA" id="ARBA00022840"/>
    </source>
</evidence>
<sequence>MKCKEAMSQILFDTMPSWLKYHDEKDTRTVRKVYSIGDLSYMNDREQFSSNMSKSQFEKLKSHIGSSSNLTSNNSTTLTSTFGKLLARKLTQRTVRNITKSTNDLNSNYEWYNSSIVDKYMIRKENIQYVERIGEGRFGIVFKGLYRTKQNELLAVAIKKFNSEFNYDNILKEIHIFHDIKHPHIVQLIGIVLDSDNSIMFINEYAHGKSLHECLISTNAKSEYSLELLLEYLKQIASAMSYLEKKSLIHQNLSCRNFLLFKQSLVKLSDLGCCHWNIPTRDRSRLPVAWMSPEAISYFCFTTASDVFSFGVSMWECYTYGQLPWEGLTNEEIANAINASNHQRLSRPAYATSELYQIMLHCWKYEPCERPTFSQLEKTLREVQLKLCLETRITTIIKINIFQIEFKQVRWKENNNHKSINLPDGFLSIESCRRGPLTILDRCLQVSPISSSSSTDDFLQCVSVDGQIGYVYNIDVEPLHIISFSKQNITTAAATTTTNSPSSTMNYIFHRKTGIKRNATKTKPKQISKDMISSPQSDFVHAYHIEATVKENYDALCITEVKQEDVVIEQASSIQQNSSLFDEVMQAFTEIYSESKSPTILAQDSVPLRSSSPIINFQSPLVNINQYPSDDITDSNNLSTSLACYLAELKIDTSNEKSGRLNGDLSEPVKPTYNLLTNRRINNSSCSSSTHDERSSSSSYNQEKSDSHSHYSSLSTDNDDNHSILSSNSRASSIKKTNLEQSITGKPLPPPPDLSSLGSKLTTATVKHILELPASFTPNKYRTKSMNNDYNLSKSYFQSDYTLSPRRATSKFAFFVF</sequence>
<evidence type="ECO:0000259" key="5">
    <source>
        <dbReference type="PROSITE" id="PS50011"/>
    </source>
</evidence>
<proteinExistence type="predicted"/>
<keyword evidence="1 3" id="KW-0547">Nucleotide-binding</keyword>
<dbReference type="PROSITE" id="PS50011">
    <property type="entry name" value="PROTEIN_KINASE_DOM"/>
    <property type="match status" value="1"/>
</dbReference>
<feature type="region of interest" description="Disordered" evidence="4">
    <location>
        <begin position="656"/>
        <end position="758"/>
    </location>
</feature>
<dbReference type="InterPro" id="IPR017441">
    <property type="entry name" value="Protein_kinase_ATP_BS"/>
</dbReference>
<feature type="domain" description="Protein kinase" evidence="5">
    <location>
        <begin position="127"/>
        <end position="385"/>
    </location>
</feature>
<feature type="compositionally biased region" description="Polar residues" evidence="4">
    <location>
        <begin position="674"/>
        <end position="683"/>
    </location>
</feature>
<gene>
    <name evidence="6" type="ORF">TIS948_LOCUS29591</name>
</gene>
<evidence type="ECO:0000256" key="4">
    <source>
        <dbReference type="SAM" id="MobiDB-lite"/>
    </source>
</evidence>
<dbReference type="CDD" id="cd00192">
    <property type="entry name" value="PTKc"/>
    <property type="match status" value="1"/>
</dbReference>
<dbReference type="SUPFAM" id="SSF56112">
    <property type="entry name" value="Protein kinase-like (PK-like)"/>
    <property type="match status" value="1"/>
</dbReference>
<reference evidence="6" key="1">
    <citation type="submission" date="2021-02" db="EMBL/GenBank/DDBJ databases">
        <authorList>
            <person name="Nowell W R."/>
        </authorList>
    </citation>
    <scope>NUCLEOTIDE SEQUENCE</scope>
</reference>